<evidence type="ECO:0000313" key="2">
    <source>
        <dbReference type="WBParaSite" id="JU765_v2.g18081.t1"/>
    </source>
</evidence>
<accession>A0AC34QNE9</accession>
<reference evidence="2" key="1">
    <citation type="submission" date="2022-11" db="UniProtKB">
        <authorList>
            <consortium name="WormBaseParasite"/>
        </authorList>
    </citation>
    <scope>IDENTIFICATION</scope>
</reference>
<organism evidence="1 2">
    <name type="scientific">Panagrolaimus sp. JU765</name>
    <dbReference type="NCBI Taxonomy" id="591449"/>
    <lineage>
        <taxon>Eukaryota</taxon>
        <taxon>Metazoa</taxon>
        <taxon>Ecdysozoa</taxon>
        <taxon>Nematoda</taxon>
        <taxon>Chromadorea</taxon>
        <taxon>Rhabditida</taxon>
        <taxon>Tylenchina</taxon>
        <taxon>Panagrolaimomorpha</taxon>
        <taxon>Panagrolaimoidea</taxon>
        <taxon>Panagrolaimidae</taxon>
        <taxon>Panagrolaimus</taxon>
    </lineage>
</organism>
<evidence type="ECO:0000313" key="1">
    <source>
        <dbReference type="Proteomes" id="UP000887576"/>
    </source>
</evidence>
<dbReference type="Proteomes" id="UP000887576">
    <property type="component" value="Unplaced"/>
</dbReference>
<sequence length="169" mass="19464">MIPKIGGRIKFDENIQKFLFEPFYGESYQNSGKQMPSDFGDFKFPLVLDILLPFLDTTSIRTLSSLNSTLSHVIRDLVKSRTMILLNWKKVAPRKWEIIGKTLTFSNLPSVMELIPNVKANSEMIQHTANCTFCERLDHGRSPQLIENFVNSAVRPIQNNEMLSRHFCE</sequence>
<protein>
    <submittedName>
        <fullName evidence="2">F-box domain-containing protein</fullName>
    </submittedName>
</protein>
<name>A0AC34QNE9_9BILA</name>
<dbReference type="WBParaSite" id="JU765_v2.g18081.t1">
    <property type="protein sequence ID" value="JU765_v2.g18081.t1"/>
    <property type="gene ID" value="JU765_v2.g18081"/>
</dbReference>
<proteinExistence type="predicted"/>